<dbReference type="GeneID" id="123159002"/>
<dbReference type="InterPro" id="IPR000504">
    <property type="entry name" value="RRM_dom"/>
</dbReference>
<reference evidence="4" key="1">
    <citation type="submission" date="2018-08" db="EMBL/GenBank/DDBJ databases">
        <authorList>
            <person name="Rossello M."/>
        </authorList>
    </citation>
    <scope>NUCLEOTIDE SEQUENCE [LARGE SCALE GENOMIC DNA]</scope>
    <source>
        <strain evidence="4">cv. Chinese Spring</strain>
    </source>
</reference>
<dbReference type="STRING" id="4565.A0A3B6SKU3"/>
<evidence type="ECO:0000313" key="4">
    <source>
        <dbReference type="EnsemblPlants" id="TraesCS7B02G335300.1"/>
    </source>
</evidence>
<accession>A0A3B6SKU3</accession>
<reference evidence="4" key="2">
    <citation type="submission" date="2018-10" db="UniProtKB">
        <authorList>
            <consortium name="EnsemblPlants"/>
        </authorList>
    </citation>
    <scope>IDENTIFICATION</scope>
</reference>
<dbReference type="SUPFAM" id="SSF54928">
    <property type="entry name" value="RNA-binding domain, RBD"/>
    <property type="match status" value="2"/>
</dbReference>
<dbReference type="Gene3D" id="3.30.70.330">
    <property type="match status" value="3"/>
</dbReference>
<name>A0A3B6SKU3_WHEAT</name>
<keyword evidence="5" id="KW-1185">Reference proteome</keyword>
<dbReference type="RefSeq" id="XP_044432741.1">
    <property type="nucleotide sequence ID" value="XM_044576806.1"/>
</dbReference>
<dbReference type="OrthoDB" id="439808at2759"/>
<dbReference type="GO" id="GO:0003723">
    <property type="term" value="F:RNA binding"/>
    <property type="evidence" value="ECO:0007669"/>
    <property type="project" value="UniProtKB-UniRule"/>
</dbReference>
<evidence type="ECO:0000259" key="3">
    <source>
        <dbReference type="PROSITE" id="PS50102"/>
    </source>
</evidence>
<dbReference type="InterPro" id="IPR012677">
    <property type="entry name" value="Nucleotide-bd_a/b_plait_sf"/>
</dbReference>
<feature type="domain" description="RRM" evidence="3">
    <location>
        <begin position="78"/>
        <end position="156"/>
    </location>
</feature>
<dbReference type="Gramene" id="TraesCS7B03G0900200.1">
    <property type="protein sequence ID" value="TraesCS7B03G0900200.1.CDS"/>
    <property type="gene ID" value="TraesCS7B03G0900200"/>
</dbReference>
<sequence>MATAFSVTTTSLSAVVAAFPARRPNPFLVLLSSAARPHLRLGAARPTRLPVPLAASFSEDPRGYGLERPPHDVGSSSFRMYVGNLSWRLDDSRLAQLFSEHGTVVFAKIMRDFQTGRSKGFGFVAMASQEEREEAIAALNGQILEGLALRVSAAEEPDVTVSKAAPGGARVESPPPRHVAEPSFRLHVSNLSSRVDDSRLAQMFSQHGKVAYTKVIRDFRSGRSKGFGFVEMSSRGEMDNAITALHGQSLEGRAIRVSAAEVPGMAVSKAAPGVESPPRHVVGPSFRLHVNNLSLNMDDSRLAQMFSQHGKVAYAKVIRDIHSERSKGFGFVEMASQEDMDNAITALHGQSLEGHVIRVSAVEEQSSS</sequence>
<dbReference type="Gramene" id="TraesCS7B02G335300.1">
    <property type="protein sequence ID" value="TraesCS7B02G335300.1"/>
    <property type="gene ID" value="TraesCS7B02G335300"/>
</dbReference>
<dbReference type="InterPro" id="IPR035979">
    <property type="entry name" value="RBD_domain_sf"/>
</dbReference>
<dbReference type="Gramene" id="TraesCAD_scaffold_109000_01G000100.1">
    <property type="protein sequence ID" value="TraesCAD_scaffold_109000_01G000100.1"/>
    <property type="gene ID" value="TraesCAD_scaffold_109000_01G000100"/>
</dbReference>
<dbReference type="Gramene" id="TraesCLE_scaffold_104764_01G000100.1">
    <property type="protein sequence ID" value="TraesCLE_scaffold_104764_01G000100.1"/>
    <property type="gene ID" value="TraesCLE_scaffold_104764_01G000100"/>
</dbReference>
<dbReference type="Gramene" id="TraesSYM7B03G04253190.1">
    <property type="protein sequence ID" value="TraesSYM7B03G04253190.1"/>
    <property type="gene ID" value="TraesSYM7B03G04253190"/>
</dbReference>
<proteinExistence type="predicted"/>
<dbReference type="OMA" id="THTNAPH"/>
<dbReference type="PANTHER" id="PTHR15241:SF304">
    <property type="entry name" value="RRM DOMAIN-CONTAINING PROTEIN"/>
    <property type="match status" value="1"/>
</dbReference>
<feature type="domain" description="RRM" evidence="3">
    <location>
        <begin position="286"/>
        <end position="364"/>
    </location>
</feature>
<keyword evidence="1" id="KW-0694">RNA-binding</keyword>
<dbReference type="Pfam" id="PF00076">
    <property type="entry name" value="RRM_1"/>
    <property type="match status" value="3"/>
</dbReference>
<dbReference type="EnsemblPlants" id="TraesCS7B02G335300.1">
    <property type="protein sequence ID" value="TraesCS7B02G335300.1"/>
    <property type="gene ID" value="TraesCS7B02G335300"/>
</dbReference>
<dbReference type="Gramene" id="TraesARI7B03G04087550.1">
    <property type="protein sequence ID" value="TraesARI7B03G04087550.1"/>
    <property type="gene ID" value="TraesARI7B03G04087550"/>
</dbReference>
<evidence type="ECO:0000256" key="2">
    <source>
        <dbReference type="SAM" id="MobiDB-lite"/>
    </source>
</evidence>
<feature type="domain" description="RRM" evidence="3">
    <location>
        <begin position="184"/>
        <end position="262"/>
    </location>
</feature>
<dbReference type="PANTHER" id="PTHR15241">
    <property type="entry name" value="TRANSFORMER-2-RELATED"/>
    <property type="match status" value="1"/>
</dbReference>
<dbReference type="KEGG" id="taes:123159002"/>
<evidence type="ECO:0000313" key="5">
    <source>
        <dbReference type="Proteomes" id="UP000019116"/>
    </source>
</evidence>
<gene>
    <name evidence="4" type="primary">LOC123159002</name>
</gene>
<protein>
    <recommendedName>
        <fullName evidence="3">RRM domain-containing protein</fullName>
    </recommendedName>
</protein>
<dbReference type="Gramene" id="TraesSTA7B03G04199330.1">
    <property type="protein sequence ID" value="TraesSTA7B03G04199330.1"/>
    <property type="gene ID" value="TraesSTA7B03G04199330"/>
</dbReference>
<dbReference type="Gramene" id="TraesRN7B0100912700.1">
    <property type="protein sequence ID" value="TraesRN7B0100912700.1"/>
    <property type="gene ID" value="TraesRN7B0100912700"/>
</dbReference>
<dbReference type="PROSITE" id="PS50102">
    <property type="entry name" value="RRM"/>
    <property type="match status" value="3"/>
</dbReference>
<evidence type="ECO:0000256" key="1">
    <source>
        <dbReference type="PROSITE-ProRule" id="PRU00176"/>
    </source>
</evidence>
<dbReference type="Proteomes" id="UP000019116">
    <property type="component" value="Chromosome 7B"/>
</dbReference>
<dbReference type="SMART" id="SM00360">
    <property type="entry name" value="RRM"/>
    <property type="match status" value="3"/>
</dbReference>
<dbReference type="AlphaFoldDB" id="A0A3B6SKU3"/>
<dbReference type="Gramene" id="TraesJAG7B03G04186390.1">
    <property type="protein sequence ID" value="TraesJAG7B03G04186390.1"/>
    <property type="gene ID" value="TraesJAG7B03G04186390"/>
</dbReference>
<organism evidence="4">
    <name type="scientific">Triticum aestivum</name>
    <name type="common">Wheat</name>
    <dbReference type="NCBI Taxonomy" id="4565"/>
    <lineage>
        <taxon>Eukaryota</taxon>
        <taxon>Viridiplantae</taxon>
        <taxon>Streptophyta</taxon>
        <taxon>Embryophyta</taxon>
        <taxon>Tracheophyta</taxon>
        <taxon>Spermatophyta</taxon>
        <taxon>Magnoliopsida</taxon>
        <taxon>Liliopsida</taxon>
        <taxon>Poales</taxon>
        <taxon>Poaceae</taxon>
        <taxon>BOP clade</taxon>
        <taxon>Pooideae</taxon>
        <taxon>Triticodae</taxon>
        <taxon>Triticeae</taxon>
        <taxon>Triticinae</taxon>
        <taxon>Triticum</taxon>
    </lineage>
</organism>
<dbReference type="Gramene" id="TraesPARA_EIv1.0_2455740.1">
    <property type="protein sequence ID" value="TraesPARA_EIv1.0_2455740.1.CDS"/>
    <property type="gene ID" value="TraesPARA_EIv1.0_2455740"/>
</dbReference>
<feature type="region of interest" description="Disordered" evidence="2">
    <location>
        <begin position="160"/>
        <end position="180"/>
    </location>
</feature>
<dbReference type="SMR" id="A0A3B6SKU3"/>